<dbReference type="InterPro" id="IPR037284">
    <property type="entry name" value="SUF_FeS_clus_asmbl_SufBD_sf"/>
</dbReference>
<dbReference type="AlphaFoldDB" id="A0A0A6YD54"/>
<dbReference type="Proteomes" id="UP000030466">
    <property type="component" value="Unassembled WGS sequence"/>
</dbReference>
<dbReference type="PANTHER" id="PTHR43575:SF1">
    <property type="entry name" value="PROTEIN ABCI7, CHLOROPLASTIC"/>
    <property type="match status" value="1"/>
</dbReference>
<dbReference type="NCBIfam" id="TIGR01981">
    <property type="entry name" value="sufD"/>
    <property type="match status" value="1"/>
</dbReference>
<comment type="similarity">
    <text evidence="1">Belongs to the iron-sulfur cluster assembly SufBD family.</text>
</comment>
<gene>
    <name evidence="3" type="ORF">GY22_02600</name>
</gene>
<comment type="caution">
    <text evidence="3">The sequence shown here is derived from an EMBL/GenBank/DDBJ whole genome shotgun (WGS) entry which is preliminary data.</text>
</comment>
<dbReference type="InterPro" id="IPR000825">
    <property type="entry name" value="SUF_FeS_clus_asmbl_SufBD_core"/>
</dbReference>
<organism evidence="3 4">
    <name type="scientific">Kocuria rosea subsp. polaris</name>
    <dbReference type="NCBI Taxonomy" id="136273"/>
    <lineage>
        <taxon>Bacteria</taxon>
        <taxon>Bacillati</taxon>
        <taxon>Actinomycetota</taxon>
        <taxon>Actinomycetes</taxon>
        <taxon>Micrococcales</taxon>
        <taxon>Micrococcaceae</taxon>
        <taxon>Kocuria</taxon>
    </lineage>
</organism>
<feature type="domain" description="SUF system FeS cluster assembly SufBD core" evidence="2">
    <location>
        <begin position="199"/>
        <end position="424"/>
    </location>
</feature>
<evidence type="ECO:0000259" key="2">
    <source>
        <dbReference type="Pfam" id="PF01458"/>
    </source>
</evidence>
<sequence>MSKLNETIRNATEAAASAATAVADKAVGAAKDAYGNLGEKVDGVRTGEGRVAIPGMDLEGERLARDKVENDTLVRHTAHGDISGVPDSSRAGRRTSYDVADFPKLTGREEDFRFTPLKRLKGLHADALTGPSPAVTVDSDAVRVETVGRDDARIGSAGIPEDRVSANAWSSVTEATVLTVPQETEVAAPVLVDIHGSDATPAAQHLVIDAQPFSKALVVLRHHGSAVLSQNVEFRVADSANLTVVTLQEWDDDAVHASSQQARLGRSATFKHVLVSLGGDLVRVTPSTRFDAPGGSVEMYGLTFVDAGQHLESRLFVDHSQPHCTSRVTYKSALQGENAHGVWIGDVLIRATAEATDTYELNRNLILDDGPRMDSVPNLEIETGLITGAGHASTTGQLDDEHLYYLMSRGIPEDEARRLVVRGFLFEIIQQIGVPDIEERLRGSVQDELASANY</sequence>
<accession>A0A0A6YD54</accession>
<dbReference type="SUPFAM" id="SSF101960">
    <property type="entry name" value="Stabilizer of iron transporter SufD"/>
    <property type="match status" value="1"/>
</dbReference>
<evidence type="ECO:0000313" key="4">
    <source>
        <dbReference type="Proteomes" id="UP000030466"/>
    </source>
</evidence>
<dbReference type="InterPro" id="IPR011542">
    <property type="entry name" value="SUF_FeS_clus_asmbl_SufD"/>
</dbReference>
<name>A0A0A6YD54_KOCRO</name>
<reference evidence="3 4" key="1">
    <citation type="journal article" date="2003" name="Int. J. Syst. Evol. Microbiol.">
        <title>Kocuria polaris sp. nov., an orange-pigmented psychrophilic bacterium isolated from an Antarctic cyanobacterial mat sample.</title>
        <authorList>
            <person name="Reddy G.S."/>
            <person name="Prakash J.S."/>
            <person name="Prabahar V."/>
            <person name="Matsumoto G.I."/>
            <person name="Stackebrandt E."/>
            <person name="Shivaji S."/>
        </authorList>
    </citation>
    <scope>NUCLEOTIDE SEQUENCE [LARGE SCALE GENOMIC DNA]</scope>
    <source>
        <strain evidence="3 4">CMS 76or</strain>
    </source>
</reference>
<keyword evidence="4" id="KW-1185">Reference proteome</keyword>
<evidence type="ECO:0000256" key="1">
    <source>
        <dbReference type="ARBA" id="ARBA00043967"/>
    </source>
</evidence>
<dbReference type="Pfam" id="PF01458">
    <property type="entry name" value="SUFBD_core"/>
    <property type="match status" value="1"/>
</dbReference>
<dbReference type="InterPro" id="IPR055346">
    <property type="entry name" value="Fe-S_cluster_assembly_SufBD"/>
</dbReference>
<evidence type="ECO:0000313" key="3">
    <source>
        <dbReference type="EMBL" id="KHD98592.1"/>
    </source>
</evidence>
<proteinExistence type="inferred from homology"/>
<dbReference type="PANTHER" id="PTHR43575">
    <property type="entry name" value="PROTEIN ABCI7, CHLOROPLASTIC"/>
    <property type="match status" value="1"/>
</dbReference>
<dbReference type="GO" id="GO:0016226">
    <property type="term" value="P:iron-sulfur cluster assembly"/>
    <property type="evidence" value="ECO:0007669"/>
    <property type="project" value="InterPro"/>
</dbReference>
<protein>
    <submittedName>
        <fullName evidence="3">ABC transporter permease</fullName>
    </submittedName>
</protein>
<dbReference type="EMBL" id="JSUH01000002">
    <property type="protein sequence ID" value="KHD98592.1"/>
    <property type="molecule type" value="Genomic_DNA"/>
</dbReference>